<evidence type="ECO:0000313" key="4">
    <source>
        <dbReference type="EMBL" id="JAC71684.1"/>
    </source>
</evidence>
<keyword evidence="2" id="KW-1133">Transmembrane helix</keyword>
<feature type="non-terminal residue" evidence="4">
    <location>
        <position position="1"/>
    </location>
</feature>
<evidence type="ECO:0000259" key="3">
    <source>
        <dbReference type="PROSITE" id="PS50076"/>
    </source>
</evidence>
<dbReference type="CDD" id="cd06257">
    <property type="entry name" value="DnaJ"/>
    <property type="match status" value="1"/>
</dbReference>
<evidence type="ECO:0000256" key="2">
    <source>
        <dbReference type="SAM" id="Phobius"/>
    </source>
</evidence>
<feature type="transmembrane region" description="Helical" evidence="2">
    <location>
        <begin position="115"/>
        <end position="137"/>
    </location>
</feature>
<dbReference type="InterPro" id="IPR001623">
    <property type="entry name" value="DnaJ_domain"/>
</dbReference>
<dbReference type="Pfam" id="PF00226">
    <property type="entry name" value="DnaJ"/>
    <property type="match status" value="1"/>
</dbReference>
<feature type="domain" description="J" evidence="3">
    <location>
        <begin position="28"/>
        <end position="108"/>
    </location>
</feature>
<dbReference type="AlphaFoldDB" id="A0A061RLS6"/>
<dbReference type="EMBL" id="GBEZ01014382">
    <property type="protein sequence ID" value="JAC71684.1"/>
    <property type="molecule type" value="Transcribed_RNA"/>
</dbReference>
<protein>
    <recommendedName>
        <fullName evidence="3">J domain-containing protein</fullName>
    </recommendedName>
</protein>
<proteinExistence type="predicted"/>
<name>A0A061RLS6_9CHLO</name>
<organism evidence="4">
    <name type="scientific">Tetraselmis sp. GSL018</name>
    <dbReference type="NCBI Taxonomy" id="582737"/>
    <lineage>
        <taxon>Eukaryota</taxon>
        <taxon>Viridiplantae</taxon>
        <taxon>Chlorophyta</taxon>
        <taxon>core chlorophytes</taxon>
        <taxon>Chlorodendrophyceae</taxon>
        <taxon>Chlorodendrales</taxon>
        <taxon>Chlorodendraceae</taxon>
        <taxon>Tetraselmis</taxon>
    </lineage>
</organism>
<keyword evidence="2" id="KW-0472">Membrane</keyword>
<dbReference type="PRINTS" id="PR00625">
    <property type="entry name" value="JDOMAIN"/>
</dbReference>
<gene>
    <name evidence="4" type="ORF">TSPGSL018_1350</name>
</gene>
<dbReference type="PROSITE" id="PS50076">
    <property type="entry name" value="DNAJ_2"/>
    <property type="match status" value="1"/>
</dbReference>
<reference evidence="4" key="1">
    <citation type="submission" date="2014-05" db="EMBL/GenBank/DDBJ databases">
        <title>The transcriptome of the halophilic microalga Tetraselmis sp. GSL018 isolated from the Great Salt Lake, Utah.</title>
        <authorList>
            <person name="Jinkerson R.E."/>
            <person name="D'Adamo S."/>
            <person name="Posewitz M.C."/>
        </authorList>
    </citation>
    <scope>NUCLEOTIDE SEQUENCE</scope>
    <source>
        <strain evidence="4">GSL018</strain>
    </source>
</reference>
<sequence length="191" mass="21450">RTAYTRTRKCYGIVGARVRWLTEKILLSPYEVLGIPKGAPREVVKTAFREQAKRFHPDRDPSPSAAARFAEVQSAAEVLLHGKPYRVQATPSGAGSLSKWERWFDQTARQRSFPAIFSAACLAGGCALFAGVIYQHIYYPMYNGRLYVPAEGGGSAAPTGELSDQQRQMSEMLRRKIEERRRQREADRAAE</sequence>
<dbReference type="SUPFAM" id="SSF46565">
    <property type="entry name" value="Chaperone J-domain"/>
    <property type="match status" value="1"/>
</dbReference>
<feature type="compositionally biased region" description="Basic and acidic residues" evidence="1">
    <location>
        <begin position="172"/>
        <end position="191"/>
    </location>
</feature>
<keyword evidence="2" id="KW-0812">Transmembrane</keyword>
<dbReference type="SMART" id="SM00271">
    <property type="entry name" value="DnaJ"/>
    <property type="match status" value="1"/>
</dbReference>
<feature type="region of interest" description="Disordered" evidence="1">
    <location>
        <begin position="153"/>
        <end position="191"/>
    </location>
</feature>
<dbReference type="InterPro" id="IPR052763">
    <property type="entry name" value="DnaJ_C4"/>
</dbReference>
<evidence type="ECO:0000256" key="1">
    <source>
        <dbReference type="SAM" id="MobiDB-lite"/>
    </source>
</evidence>
<dbReference type="InterPro" id="IPR036869">
    <property type="entry name" value="J_dom_sf"/>
</dbReference>
<dbReference type="PANTHER" id="PTHR44825">
    <property type="match status" value="1"/>
</dbReference>
<dbReference type="Gene3D" id="1.10.287.110">
    <property type="entry name" value="DnaJ domain"/>
    <property type="match status" value="1"/>
</dbReference>
<accession>A0A061RLS6</accession>
<dbReference type="PANTHER" id="PTHR44825:SF1">
    <property type="entry name" value="DNAJ HOMOLOG SUBFAMILY C MEMBER 4"/>
    <property type="match status" value="1"/>
</dbReference>